<reference evidence="10" key="1">
    <citation type="submission" date="2009-08" db="EMBL/GenBank/DDBJ databases">
        <title>Annotation of Salpingoeca rosetta.</title>
        <authorList>
            <consortium name="The Broad Institute Genome Sequencing Platform"/>
            <person name="Russ C."/>
            <person name="Cuomo C."/>
            <person name="Burger G."/>
            <person name="Gray M.W."/>
            <person name="Holland P.W.H."/>
            <person name="King N."/>
            <person name="Lang F.B.F."/>
            <person name="Roger A.J."/>
            <person name="Ruiz-Trillo I."/>
            <person name="Young S.K."/>
            <person name="Zeng Q."/>
            <person name="Gargeya S."/>
            <person name="Alvarado L."/>
            <person name="Berlin A."/>
            <person name="Chapman S.B."/>
            <person name="Chen Z."/>
            <person name="Freedman E."/>
            <person name="Gellesch M."/>
            <person name="Goldberg J."/>
            <person name="Griggs A."/>
            <person name="Gujja S."/>
            <person name="Heilman E."/>
            <person name="Heiman D."/>
            <person name="Howarth C."/>
            <person name="Mehta T."/>
            <person name="Neiman D."/>
            <person name="Pearson M."/>
            <person name="Roberts A."/>
            <person name="Saif S."/>
            <person name="Shea T."/>
            <person name="Shenoy N."/>
            <person name="Sisk P."/>
            <person name="Stolte C."/>
            <person name="Sykes S."/>
            <person name="White J."/>
            <person name="Yandava C."/>
            <person name="Haas B."/>
            <person name="Nusbaum C."/>
            <person name="Birren B."/>
        </authorList>
    </citation>
    <scope>NUCLEOTIDE SEQUENCE [LARGE SCALE GENOMIC DNA]</scope>
    <source>
        <strain evidence="10">ATCC 50818</strain>
    </source>
</reference>
<dbReference type="NCBIfam" id="NF003877">
    <property type="entry name" value="PRK05427.1"/>
    <property type="match status" value="1"/>
</dbReference>
<evidence type="ECO:0000256" key="7">
    <source>
        <dbReference type="ARBA" id="ARBA00047820"/>
    </source>
</evidence>
<name>F2UT12_SALR5</name>
<dbReference type="Pfam" id="PF02833">
    <property type="entry name" value="DHHA2"/>
    <property type="match status" value="1"/>
</dbReference>
<dbReference type="GeneID" id="16068179"/>
<dbReference type="Pfam" id="PF01368">
    <property type="entry name" value="DHH"/>
    <property type="match status" value="1"/>
</dbReference>
<keyword evidence="3" id="KW-0479">Metal-binding</keyword>
<comment type="catalytic activity">
    <reaction evidence="7">
        <text>diphosphate + H2O = 2 phosphate + H(+)</text>
        <dbReference type="Rhea" id="RHEA:24576"/>
        <dbReference type="ChEBI" id="CHEBI:15377"/>
        <dbReference type="ChEBI" id="CHEBI:15378"/>
        <dbReference type="ChEBI" id="CHEBI:33019"/>
        <dbReference type="ChEBI" id="CHEBI:43474"/>
        <dbReference type="EC" id="3.6.1.1"/>
    </reaction>
</comment>
<dbReference type="Gene3D" id="3.90.1640.10">
    <property type="entry name" value="inorganic pyrophosphatase (n-terminal core)"/>
    <property type="match status" value="1"/>
</dbReference>
<sequence>MVMMMMMRFVRLGLPVVAITSALARAGTSTSCPAAAAAAAATMMGGGMRFNSSQAATVCVFGHKIPDTDAVCAAIVRAIELEHDGSKATAYRLGDLNPETEYVLQRFKVDVPPLLPDLRARPCDSVAIVDTNNPAELPSDIAKANVTSIIDHHKLAGLTTMAPLEMDVRPLCSTGSVLFHRFKAKGYTITPEVAQLMLACILSDSLHFRSVTTTDADEQAAKELEAIAGVSAAELGPAMLEAKSRVSHLSGEQLVLLDSKTYTLHGERTRVSVVETTHGPSVLARSKDILEAAHTVKARESLDRVLFFVVDITAGRAVLVTDDQVEAARVSDAFSKAGIKASVSETEDGELHVVLHGVLSRKKQMIPALEA</sequence>
<dbReference type="InterPro" id="IPR038763">
    <property type="entry name" value="DHH_sf"/>
</dbReference>
<evidence type="ECO:0000256" key="5">
    <source>
        <dbReference type="ARBA" id="ARBA00023211"/>
    </source>
</evidence>
<proteinExistence type="predicted"/>
<dbReference type="OrthoDB" id="374045at2759"/>
<organism evidence="11">
    <name type="scientific">Salpingoeca rosetta (strain ATCC 50818 / BSB-021)</name>
    <dbReference type="NCBI Taxonomy" id="946362"/>
    <lineage>
        <taxon>Eukaryota</taxon>
        <taxon>Choanoflagellata</taxon>
        <taxon>Craspedida</taxon>
        <taxon>Salpingoecidae</taxon>
        <taxon>Salpingoeca</taxon>
    </lineage>
</organism>
<accession>F2UT12</accession>
<dbReference type="InParanoid" id="F2UT12"/>
<feature type="signal peptide" evidence="8">
    <location>
        <begin position="1"/>
        <end position="24"/>
    </location>
</feature>
<dbReference type="InterPro" id="IPR004097">
    <property type="entry name" value="DHHA2"/>
</dbReference>
<dbReference type="Gene3D" id="3.10.310.20">
    <property type="entry name" value="DHHA2 domain"/>
    <property type="match status" value="1"/>
</dbReference>
<dbReference type="FunFam" id="3.90.1640.10:FF:000001">
    <property type="entry name" value="Probable manganese-dependent inorganic pyrophosphatase"/>
    <property type="match status" value="1"/>
</dbReference>
<evidence type="ECO:0000256" key="4">
    <source>
        <dbReference type="ARBA" id="ARBA00022801"/>
    </source>
</evidence>
<dbReference type="OMA" id="VGCSNTI"/>
<dbReference type="EC" id="3.6.1.1" evidence="2"/>
<evidence type="ECO:0000313" key="11">
    <source>
        <dbReference type="Proteomes" id="UP000007799"/>
    </source>
</evidence>
<gene>
    <name evidence="10" type="ORF">PTSG_11308</name>
</gene>
<dbReference type="STRING" id="946362.F2UT12"/>
<dbReference type="SUPFAM" id="SSF64182">
    <property type="entry name" value="DHH phosphoesterases"/>
    <property type="match status" value="1"/>
</dbReference>
<dbReference type="GO" id="GO:0005737">
    <property type="term" value="C:cytoplasm"/>
    <property type="evidence" value="ECO:0007669"/>
    <property type="project" value="InterPro"/>
</dbReference>
<dbReference type="KEGG" id="sre:PTSG_11308"/>
<dbReference type="SMART" id="SM01131">
    <property type="entry name" value="DHHA2"/>
    <property type="match status" value="1"/>
</dbReference>
<evidence type="ECO:0000256" key="1">
    <source>
        <dbReference type="ARBA" id="ARBA00001936"/>
    </source>
</evidence>
<evidence type="ECO:0000256" key="6">
    <source>
        <dbReference type="ARBA" id="ARBA00032535"/>
    </source>
</evidence>
<feature type="domain" description="DHHA2" evidence="9">
    <location>
        <begin position="236"/>
        <end position="369"/>
    </location>
</feature>
<evidence type="ECO:0000313" key="10">
    <source>
        <dbReference type="EMBL" id="EGD81271.1"/>
    </source>
</evidence>
<dbReference type="InterPro" id="IPR001667">
    <property type="entry name" value="DDH_dom"/>
</dbReference>
<dbReference type="PANTHER" id="PTHR47618">
    <property type="entry name" value="BIFUNCTIONAL OLIGORIBONUCLEASE AND PAP PHOSPHATASE NRNA"/>
    <property type="match status" value="1"/>
</dbReference>
<dbReference type="InterPro" id="IPR051319">
    <property type="entry name" value="Oligoribo/pAp-PDE_c-di-AMP_PDE"/>
</dbReference>
<protein>
    <recommendedName>
        <fullName evidence="2">inorganic diphosphatase</fullName>
        <ecNumber evidence="2">3.6.1.1</ecNumber>
    </recommendedName>
    <alternativeName>
        <fullName evidence="6">Pyrophosphate phospho-hydrolase</fullName>
    </alternativeName>
</protein>
<dbReference type="EMBL" id="GL832997">
    <property type="protein sequence ID" value="EGD81271.1"/>
    <property type="molecule type" value="Genomic_DNA"/>
</dbReference>
<evidence type="ECO:0000256" key="3">
    <source>
        <dbReference type="ARBA" id="ARBA00022723"/>
    </source>
</evidence>
<feature type="chain" id="PRO_5003287921" description="inorganic diphosphatase" evidence="8">
    <location>
        <begin position="25"/>
        <end position="371"/>
    </location>
</feature>
<dbReference type="Proteomes" id="UP000007799">
    <property type="component" value="Unassembled WGS sequence"/>
</dbReference>
<keyword evidence="5" id="KW-0464">Manganese</keyword>
<dbReference type="RefSeq" id="XP_004987667.1">
    <property type="nucleotide sequence ID" value="XM_004987610.1"/>
</dbReference>
<dbReference type="GO" id="GO:0004427">
    <property type="term" value="F:inorganic diphosphate phosphatase activity"/>
    <property type="evidence" value="ECO:0007669"/>
    <property type="project" value="UniProtKB-EC"/>
</dbReference>
<evidence type="ECO:0000256" key="2">
    <source>
        <dbReference type="ARBA" id="ARBA00012146"/>
    </source>
</evidence>
<dbReference type="eggNOG" id="ENOG502RQQ5">
    <property type="taxonomic scope" value="Eukaryota"/>
</dbReference>
<dbReference type="InterPro" id="IPR038222">
    <property type="entry name" value="DHHA2_dom_sf"/>
</dbReference>
<keyword evidence="11" id="KW-1185">Reference proteome</keyword>
<keyword evidence="4" id="KW-0378">Hydrolase</keyword>
<dbReference type="GO" id="GO:0046872">
    <property type="term" value="F:metal ion binding"/>
    <property type="evidence" value="ECO:0007669"/>
    <property type="project" value="UniProtKB-KW"/>
</dbReference>
<evidence type="ECO:0000259" key="9">
    <source>
        <dbReference type="SMART" id="SM01131"/>
    </source>
</evidence>
<keyword evidence="8" id="KW-0732">Signal</keyword>
<evidence type="ECO:0000256" key="8">
    <source>
        <dbReference type="SAM" id="SignalP"/>
    </source>
</evidence>
<dbReference type="PANTHER" id="PTHR47618:SF1">
    <property type="entry name" value="BIFUNCTIONAL OLIGORIBONUCLEASE AND PAP PHOSPHATASE NRNA"/>
    <property type="match status" value="1"/>
</dbReference>
<dbReference type="AlphaFoldDB" id="F2UT12"/>
<comment type="cofactor">
    <cofactor evidence="1">
        <name>Mn(2+)</name>
        <dbReference type="ChEBI" id="CHEBI:29035"/>
    </cofactor>
</comment>